<proteinExistence type="predicted"/>
<dbReference type="PANTHER" id="PTHR16155">
    <property type="entry name" value="DED DOMAIN-CONTAINING PROTEIN"/>
    <property type="match status" value="1"/>
</dbReference>
<dbReference type="EMBL" id="JAMKFB020000007">
    <property type="protein sequence ID" value="KAL0187514.1"/>
    <property type="molecule type" value="Genomic_DNA"/>
</dbReference>
<name>A0ABD0QMX1_CIRMR</name>
<dbReference type="Proteomes" id="UP001529510">
    <property type="component" value="Unassembled WGS sequence"/>
</dbReference>
<protein>
    <submittedName>
        <fullName evidence="1">Uncharacterized protein</fullName>
    </submittedName>
</protein>
<evidence type="ECO:0000313" key="1">
    <source>
        <dbReference type="EMBL" id="KAL0187514.1"/>
    </source>
</evidence>
<dbReference type="AlphaFoldDB" id="A0ABD0QMX1"/>
<dbReference type="PANTHER" id="PTHR16155:SF18">
    <property type="entry name" value="STERILE ALPHA MOTIF DOMAIN-CONTAINING PROTEIN 9-LIKE"/>
    <property type="match status" value="1"/>
</dbReference>
<accession>A0ABD0QMX1</accession>
<comment type="caution">
    <text evidence="1">The sequence shown here is derived from an EMBL/GenBank/DDBJ whole genome shotgun (WGS) entry which is preliminary data.</text>
</comment>
<keyword evidence="2" id="KW-1185">Reference proteome</keyword>
<evidence type="ECO:0000313" key="2">
    <source>
        <dbReference type="Proteomes" id="UP001529510"/>
    </source>
</evidence>
<reference evidence="1 2" key="1">
    <citation type="submission" date="2024-05" db="EMBL/GenBank/DDBJ databases">
        <title>Genome sequencing and assembly of Indian major carp, Cirrhinus mrigala (Hamilton, 1822).</title>
        <authorList>
            <person name="Mohindra V."/>
            <person name="Chowdhury L.M."/>
            <person name="Lal K."/>
            <person name="Jena J.K."/>
        </authorList>
    </citation>
    <scope>NUCLEOTIDE SEQUENCE [LARGE SCALE GENOMIC DNA]</scope>
    <source>
        <strain evidence="1">CM1030</strain>
        <tissue evidence="1">Blood</tissue>
    </source>
</reference>
<gene>
    <name evidence="1" type="ORF">M9458_014613</name>
</gene>
<feature type="non-terminal residue" evidence="1">
    <location>
        <position position="131"/>
    </location>
</feature>
<organism evidence="1 2">
    <name type="scientific">Cirrhinus mrigala</name>
    <name type="common">Mrigala</name>
    <dbReference type="NCBI Taxonomy" id="683832"/>
    <lineage>
        <taxon>Eukaryota</taxon>
        <taxon>Metazoa</taxon>
        <taxon>Chordata</taxon>
        <taxon>Craniata</taxon>
        <taxon>Vertebrata</taxon>
        <taxon>Euteleostomi</taxon>
        <taxon>Actinopterygii</taxon>
        <taxon>Neopterygii</taxon>
        <taxon>Teleostei</taxon>
        <taxon>Ostariophysi</taxon>
        <taxon>Cypriniformes</taxon>
        <taxon>Cyprinidae</taxon>
        <taxon>Labeoninae</taxon>
        <taxon>Labeonini</taxon>
        <taxon>Cirrhinus</taxon>
    </lineage>
</organism>
<sequence>MSQSYENGTYAEYLRGRYLVPLFFLGKDKDLQRLVHALKPHKKGLQRLVHSKLHQTDLELLTEGDESVELECLQRINRKVKKNKVYAVVEGQQIQVTPHDRATVCKEGQVSFYLGFNIRGAVAYNIRFIKN</sequence>